<dbReference type="InterPro" id="IPR018702">
    <property type="entry name" value="DUF2207"/>
</dbReference>
<protein>
    <submittedName>
        <fullName evidence="6">DUF2207 domain-containing protein</fullName>
    </submittedName>
</protein>
<keyword evidence="3" id="KW-0732">Signal</keyword>
<feature type="signal peptide" evidence="3">
    <location>
        <begin position="1"/>
        <end position="32"/>
    </location>
</feature>
<dbReference type="OrthoDB" id="143710at2"/>
<evidence type="ECO:0000313" key="7">
    <source>
        <dbReference type="Proteomes" id="UP000215005"/>
    </source>
</evidence>
<keyword evidence="2" id="KW-0472">Membrane</keyword>
<proteinExistence type="predicted"/>
<feature type="transmembrane region" description="Helical" evidence="2">
    <location>
        <begin position="442"/>
        <end position="462"/>
    </location>
</feature>
<feature type="chain" id="PRO_5011299548" evidence="3">
    <location>
        <begin position="33"/>
        <end position="597"/>
    </location>
</feature>
<dbReference type="KEGG" id="ngv:CDO52_04755"/>
<keyword evidence="2" id="KW-1133">Transmembrane helix</keyword>
<keyword evidence="7" id="KW-1185">Reference proteome</keyword>
<dbReference type="AlphaFoldDB" id="A0A223S235"/>
<feature type="region of interest" description="Disordered" evidence="1">
    <location>
        <begin position="31"/>
        <end position="55"/>
    </location>
</feature>
<dbReference type="EMBL" id="CP022753">
    <property type="protein sequence ID" value="ASU82186.1"/>
    <property type="molecule type" value="Genomic_DNA"/>
</dbReference>
<organism evidence="6 7">
    <name type="scientific">Nocardiopsis gilva YIM 90087</name>
    <dbReference type="NCBI Taxonomy" id="1235441"/>
    <lineage>
        <taxon>Bacteria</taxon>
        <taxon>Bacillati</taxon>
        <taxon>Actinomycetota</taxon>
        <taxon>Actinomycetes</taxon>
        <taxon>Streptosporangiales</taxon>
        <taxon>Nocardiopsidaceae</taxon>
        <taxon>Nocardiopsis</taxon>
    </lineage>
</organism>
<feature type="region of interest" description="Disordered" evidence="1">
    <location>
        <begin position="296"/>
        <end position="320"/>
    </location>
</feature>
<evidence type="ECO:0000259" key="5">
    <source>
        <dbReference type="Pfam" id="PF20990"/>
    </source>
</evidence>
<keyword evidence="2" id="KW-0812">Transmembrane</keyword>
<name>A0A223S235_9ACTN</name>
<feature type="compositionally biased region" description="Low complexity" evidence="1">
    <location>
        <begin position="31"/>
        <end position="46"/>
    </location>
</feature>
<evidence type="ECO:0000259" key="4">
    <source>
        <dbReference type="Pfam" id="PF09972"/>
    </source>
</evidence>
<sequence length="597" mass="63830">MWWVRIMRPVPAAAAVVAATLLTALPTAPATASESPSAAQASTAPPNHAVVPSERGDRIVNDISLRLDDDGVLHAKETISFGTAAPEEFTRTFVTREPYDADNDRLYEIDDVAAEAADGSAVATTTDEHRTTTDIRLDSAEAETVVLRYQVRGVVDEVGDGVELGWTAVGGYSAPVAETNVVVDAPLPPVALSCAAGEPRSSIYCTSSDMGGHQALVARFLQADLAPGQRLDIVVGYPAGTAPGTPILERSWSLSSAFAITPMTSSIFGVLLVVLVGGLFALIRIRGRDERALRTHAAAGDHAPLEPGAGDPGGIRFHPPDDVHPGQIGTLVDDQVNVVDLTATVVDLAVRGHLTIRELPHAQFSPVDWRLEQNPSPADDALLPYERKLLDALFDQWHQIKLSELGHSGFAGRLADVREELYRDMVRLKWFANRPNVERNRWATGGIALTVVGVALTVLLAVFTSAAFTGLAVIIAGAAVTVGAQYMPAKTALGSTVYAHTLGFRAYLLGADTADVPEGQRVRLFSRYLPYAMIFDNVERWAGILASAGSDEMQGDALPWYVGPDDWTLADFADSIKTFTLTLAGVISNARQFRTLV</sequence>
<feature type="domain" description="Predicted membrane protein YciQ-like C-terminal" evidence="5">
    <location>
        <begin position="317"/>
        <end position="542"/>
    </location>
</feature>
<evidence type="ECO:0000256" key="3">
    <source>
        <dbReference type="SAM" id="SignalP"/>
    </source>
</evidence>
<reference evidence="6 7" key="1">
    <citation type="submission" date="2017-08" db="EMBL/GenBank/DDBJ databases">
        <title>The complete genome sequence of Nocardiopsis gilva YIM 90087.</title>
        <authorList>
            <person name="Yin M."/>
            <person name="Tang S."/>
        </authorList>
    </citation>
    <scope>NUCLEOTIDE SEQUENCE [LARGE SCALE GENOMIC DNA]</scope>
    <source>
        <strain evidence="6 7">YIM 90087</strain>
    </source>
</reference>
<gene>
    <name evidence="6" type="ORF">CDO52_04755</name>
</gene>
<dbReference type="InterPro" id="IPR048389">
    <property type="entry name" value="YciQ-like_C"/>
</dbReference>
<dbReference type="Proteomes" id="UP000215005">
    <property type="component" value="Chromosome"/>
</dbReference>
<evidence type="ECO:0000313" key="6">
    <source>
        <dbReference type="EMBL" id="ASU82186.1"/>
    </source>
</evidence>
<feature type="transmembrane region" description="Helical" evidence="2">
    <location>
        <begin position="468"/>
        <end position="487"/>
    </location>
</feature>
<evidence type="ECO:0000256" key="1">
    <source>
        <dbReference type="SAM" id="MobiDB-lite"/>
    </source>
</evidence>
<dbReference type="Pfam" id="PF09972">
    <property type="entry name" value="DUF2207"/>
    <property type="match status" value="1"/>
</dbReference>
<feature type="transmembrane region" description="Helical" evidence="2">
    <location>
        <begin position="263"/>
        <end position="283"/>
    </location>
</feature>
<accession>A0A223S235</accession>
<dbReference type="Pfam" id="PF20990">
    <property type="entry name" value="DUF2207_C"/>
    <property type="match status" value="1"/>
</dbReference>
<feature type="domain" description="DUF2207" evidence="4">
    <location>
        <begin position="62"/>
        <end position="201"/>
    </location>
</feature>
<dbReference type="RefSeq" id="WP_017621242.1">
    <property type="nucleotide sequence ID" value="NZ_ANBG01000402.1"/>
</dbReference>
<evidence type="ECO:0000256" key="2">
    <source>
        <dbReference type="SAM" id="Phobius"/>
    </source>
</evidence>